<keyword evidence="2" id="KW-1185">Reference proteome</keyword>
<name>A0ABX6SKB3_9PSED</name>
<dbReference type="EMBL" id="CP060009">
    <property type="protein sequence ID" value="QNH01580.1"/>
    <property type="molecule type" value="Genomic_DNA"/>
</dbReference>
<evidence type="ECO:0000313" key="2">
    <source>
        <dbReference type="Proteomes" id="UP000515254"/>
    </source>
</evidence>
<evidence type="ECO:0000313" key="1">
    <source>
        <dbReference type="EMBL" id="QNH01580.1"/>
    </source>
</evidence>
<proteinExistence type="predicted"/>
<protein>
    <recommendedName>
        <fullName evidence="3">DUF4760 domain-containing protein</fullName>
    </recommendedName>
</protein>
<evidence type="ECO:0008006" key="3">
    <source>
        <dbReference type="Google" id="ProtNLM"/>
    </source>
</evidence>
<reference evidence="1 2" key="1">
    <citation type="journal article" date="2020" name="Microbiol. Resour. Announc.">
        <title>Complete genome sequences of four natural Pseudomonas isolates that catabolize a wide range of aromatic compounds relevant to lignin valorization.</title>
        <authorList>
            <person name="Hatmaker E.A."/>
            <person name="Presley G."/>
            <person name="Cannon O."/>
            <person name="Guss A.M."/>
            <person name="Elkins J.G."/>
        </authorList>
    </citation>
    <scope>NUCLEOTIDE SEQUENCE [LARGE SCALE GENOMIC DNA]</scope>
    <source>
        <strain evidence="1 2">B10D7D</strain>
    </source>
</reference>
<sequence length="136" mass="15737">MDSFHLFFLVSLGGLVFLLYRAHKQKIDYEAVCEITQVLRDLAWRNRTDSADANGKSHPYEVLADALQEAQAAIIAKRTFDLEYTSHIQQQLLSSFSPYFLESIGFFRGTERFSRCYSGLSTLARNFERLQRKNTE</sequence>
<dbReference type="Proteomes" id="UP000515254">
    <property type="component" value="Chromosome"/>
</dbReference>
<organism evidence="1 2">
    <name type="scientific">Pseudomonas sediminis</name>
    <dbReference type="NCBI Taxonomy" id="1691904"/>
    <lineage>
        <taxon>Bacteria</taxon>
        <taxon>Pseudomonadati</taxon>
        <taxon>Pseudomonadota</taxon>
        <taxon>Gammaproteobacteria</taxon>
        <taxon>Pseudomonadales</taxon>
        <taxon>Pseudomonadaceae</taxon>
        <taxon>Pseudomonas</taxon>
    </lineage>
</organism>
<dbReference type="RefSeq" id="WP_179543564.1">
    <property type="nucleotide sequence ID" value="NZ_CP060009.1"/>
</dbReference>
<accession>A0ABX6SKB3</accession>
<gene>
    <name evidence="1" type="ORF">HNQ25_02290</name>
</gene>